<keyword evidence="1" id="KW-0812">Transmembrane</keyword>
<keyword evidence="3" id="KW-1185">Reference proteome</keyword>
<dbReference type="InterPro" id="IPR036719">
    <property type="entry name" value="Neuro-gated_channel_TM_sf"/>
</dbReference>
<keyword evidence="1" id="KW-0472">Membrane</keyword>
<evidence type="ECO:0000256" key="1">
    <source>
        <dbReference type="SAM" id="Phobius"/>
    </source>
</evidence>
<dbReference type="Proteomes" id="UP001217089">
    <property type="component" value="Unassembled WGS sequence"/>
</dbReference>
<comment type="caution">
    <text evidence="2">The sequence shown here is derived from an EMBL/GenBank/DDBJ whole genome shotgun (WGS) entry which is preliminary data.</text>
</comment>
<evidence type="ECO:0000313" key="3">
    <source>
        <dbReference type="Proteomes" id="UP001217089"/>
    </source>
</evidence>
<name>A0ABQ9E5C3_TEGGR</name>
<sequence>MIVVKITLQQVVLSKGIAHAIRTVYLIVILAFGIVSVFVTIFVLYCHNVNGEEPIPNWLQKLANHVLIPFSCTKKCSCCTWNCCNRKRKINSQQKDENLRNPDVKKWVEPEISWKELGRIVDSFSFNASLLINFLSQVIGYSGYIYSEESELLSKDDFGFVLTQRL</sequence>
<dbReference type="EMBL" id="JARBDR010000919">
    <property type="protein sequence ID" value="KAJ8300320.1"/>
    <property type="molecule type" value="Genomic_DNA"/>
</dbReference>
<organism evidence="2 3">
    <name type="scientific">Tegillarca granosa</name>
    <name type="common">Malaysian cockle</name>
    <name type="synonym">Anadara granosa</name>
    <dbReference type="NCBI Taxonomy" id="220873"/>
    <lineage>
        <taxon>Eukaryota</taxon>
        <taxon>Metazoa</taxon>
        <taxon>Spiralia</taxon>
        <taxon>Lophotrochozoa</taxon>
        <taxon>Mollusca</taxon>
        <taxon>Bivalvia</taxon>
        <taxon>Autobranchia</taxon>
        <taxon>Pteriomorphia</taxon>
        <taxon>Arcoida</taxon>
        <taxon>Arcoidea</taxon>
        <taxon>Arcidae</taxon>
        <taxon>Tegillarca</taxon>
    </lineage>
</organism>
<proteinExistence type="predicted"/>
<keyword evidence="1" id="KW-1133">Transmembrane helix</keyword>
<dbReference type="SUPFAM" id="SSF90112">
    <property type="entry name" value="Neurotransmitter-gated ion-channel transmembrane pore"/>
    <property type="match status" value="1"/>
</dbReference>
<accession>A0ABQ9E5C3</accession>
<feature type="transmembrane region" description="Helical" evidence="1">
    <location>
        <begin position="24"/>
        <end position="45"/>
    </location>
</feature>
<evidence type="ECO:0000313" key="2">
    <source>
        <dbReference type="EMBL" id="KAJ8300320.1"/>
    </source>
</evidence>
<gene>
    <name evidence="2" type="ORF">KUTeg_021839</name>
</gene>
<reference evidence="2 3" key="1">
    <citation type="submission" date="2022-12" db="EMBL/GenBank/DDBJ databases">
        <title>Chromosome-level genome of Tegillarca granosa.</title>
        <authorList>
            <person name="Kim J."/>
        </authorList>
    </citation>
    <scope>NUCLEOTIDE SEQUENCE [LARGE SCALE GENOMIC DNA]</scope>
    <source>
        <strain evidence="2">Teg-2019</strain>
        <tissue evidence="2">Adductor muscle</tissue>
    </source>
</reference>
<protein>
    <submittedName>
        <fullName evidence="2">Uncharacterized protein</fullName>
    </submittedName>
</protein>